<dbReference type="InterPro" id="IPR015510">
    <property type="entry name" value="PGRP"/>
</dbReference>
<dbReference type="InterPro" id="IPR006619">
    <property type="entry name" value="PGRP_domain_met/bac"/>
</dbReference>
<accession>A0A0M3QGU1</accession>
<dbReference type="SMART" id="SM00701">
    <property type="entry name" value="PGRP"/>
    <property type="match status" value="1"/>
</dbReference>
<dbReference type="AlphaFoldDB" id="A0A0M3QGU1"/>
<gene>
    <name evidence="4" type="ORF">SPRI_0087</name>
    <name evidence="5" type="ORF">SPRI_7266</name>
</gene>
<evidence type="ECO:0000256" key="1">
    <source>
        <dbReference type="ARBA" id="ARBA00007553"/>
    </source>
</evidence>
<dbReference type="Gene3D" id="1.10.101.10">
    <property type="entry name" value="PGBD-like superfamily/PGBD"/>
    <property type="match status" value="5"/>
</dbReference>
<evidence type="ECO:0000313" key="5">
    <source>
        <dbReference type="EMBL" id="ALC25572.1"/>
    </source>
</evidence>
<dbReference type="SUPFAM" id="SSF47090">
    <property type="entry name" value="PGBD-like"/>
    <property type="match status" value="3"/>
</dbReference>
<dbReference type="EMBL" id="CP011340">
    <property type="protein sequence ID" value="ALC18393.1"/>
    <property type="molecule type" value="Genomic_DNA"/>
</dbReference>
<dbReference type="Pfam" id="PF01471">
    <property type="entry name" value="PG_binding_1"/>
    <property type="match status" value="3"/>
</dbReference>
<dbReference type="GO" id="GO:0008270">
    <property type="term" value="F:zinc ion binding"/>
    <property type="evidence" value="ECO:0007669"/>
    <property type="project" value="InterPro"/>
</dbReference>
<evidence type="ECO:0000313" key="6">
    <source>
        <dbReference type="Proteomes" id="UP000060513"/>
    </source>
</evidence>
<proteinExistence type="inferred from homology"/>
<dbReference type="InterPro" id="IPR036505">
    <property type="entry name" value="Amidase/PGRP_sf"/>
</dbReference>
<dbReference type="KEGG" id="spri:SPRI_0087"/>
<dbReference type="InterPro" id="IPR002502">
    <property type="entry name" value="Amidase_domain"/>
</dbReference>
<dbReference type="InterPro" id="IPR002477">
    <property type="entry name" value="Peptidoglycan-bd-like"/>
</dbReference>
<name>A0A0M3QGU1_STRPR</name>
<evidence type="ECO:0000259" key="3">
    <source>
        <dbReference type="SMART" id="SM00701"/>
    </source>
</evidence>
<protein>
    <submittedName>
        <fullName evidence="4">Peptidoglycan recognition protein I-beta</fullName>
    </submittedName>
</protein>
<dbReference type="PATRIC" id="fig|38300.4.peg.7607"/>
<dbReference type="CDD" id="cd06583">
    <property type="entry name" value="PGRP"/>
    <property type="match status" value="2"/>
</dbReference>
<reference evidence="4 6" key="1">
    <citation type="submission" date="2015-08" db="EMBL/GenBank/DDBJ databases">
        <title>Genome sequence of the pristinamycin over-producing bacterium Streptomyces pristinaespiralis HCCB10218.</title>
        <authorList>
            <person name="Tian J."/>
            <person name="Yang J."/>
            <person name="Li L."/>
            <person name="Ruan L."/>
            <person name="Wei W."/>
            <person name="Zheng G."/>
            <person name="Wei Z."/>
            <person name="Yang S."/>
            <person name="Ge M."/>
            <person name="Jiang W."/>
            <person name="Lu Y."/>
        </authorList>
    </citation>
    <scope>NUCLEOTIDE SEQUENCE [LARGE SCALE GENOMIC DNA]</scope>
    <source>
        <strain evidence="4 6">HCCB 10218</strain>
    </source>
</reference>
<dbReference type="Proteomes" id="UP000060513">
    <property type="component" value="Chromosome"/>
</dbReference>
<dbReference type="GO" id="GO:0008745">
    <property type="term" value="F:N-acetylmuramoyl-L-alanine amidase activity"/>
    <property type="evidence" value="ECO:0007669"/>
    <property type="project" value="InterPro"/>
</dbReference>
<dbReference type="GeneID" id="97231709"/>
<sequence length="695" mass="73889">MPIHLRPRSDWAQHVAEDPRIPLLMVRLGKTAAGVEKYAETATANENSWEPWTGGVFIHHRGEGTFRPESEGDCQREIARAWASGFFDVDDIHYNFLVCPHGQIYEGRGYRRAEGNAPGYVNGVGRNTGFYSICGLLRSQDAPAKAMRDSIKNLIWHLRAEVSASKRAGGLLLPHSLGYDTECPGNLTSYAAARSEMDPGMPVAGKEPDGLQIISRSQWGARPPRDEDRVTPSQRTGFAVHYSAGPTSQTPRAIQNYHMDGNGWWDIGYNFLVDRSGRIFEGRGWMTVGAHAKDYNTSHFGVCFIGRDGDATQAAKNSIRSLYFKANDYAGKTLTRTYHSAIGSTQCPGNDLRTWVRNGMPGTTYPIVGGSPVYNGEPPGDGSAGGLTDVRSIASQQRAVNGLGYTPPLDVDGLFGPLTNTGVKWLQTKVGVSADGLWGPLTEAAYVAYNGGGGSDGGLTTIRTAAAQQRAVNGLGYTPPLDVDGVFGPLTESGVKWLQTKVGVGADGLWGPATEAAYVAHTGGSANADGGLTTIRSVTAQQYAVNGLGHTPKLDVDGLFGPRTEAGVKWLQTKVGVDPDGLWGPATEAAYDRYEGGAGLTVDGTFGPATVTALQYAIGASADGVWGPESKRALQQHLNTWADAGLIVDGDTGPATVKAMQRHLNTMTGAGLTVDGDWGTGTTKALQTALNQGRF</sequence>
<dbReference type="RefSeq" id="WP_053556606.1">
    <property type="nucleotide sequence ID" value="NZ_CP011340.1"/>
</dbReference>
<dbReference type="InterPro" id="IPR036366">
    <property type="entry name" value="PGBDSf"/>
</dbReference>
<comment type="similarity">
    <text evidence="1">Belongs to the N-acetylmuramoyl-L-alanine amidase 2 family.</text>
</comment>
<evidence type="ECO:0000313" key="4">
    <source>
        <dbReference type="EMBL" id="ALC18393.1"/>
    </source>
</evidence>
<evidence type="ECO:0000259" key="2">
    <source>
        <dbReference type="SMART" id="SM00644"/>
    </source>
</evidence>
<dbReference type="PANTHER" id="PTHR11022">
    <property type="entry name" value="PEPTIDOGLYCAN RECOGNITION PROTEIN"/>
    <property type="match status" value="1"/>
</dbReference>
<dbReference type="PANTHER" id="PTHR11022:SF41">
    <property type="entry name" value="PEPTIDOGLYCAN-RECOGNITION PROTEIN LC-RELATED"/>
    <property type="match status" value="1"/>
</dbReference>
<dbReference type="STRING" id="38300.SPRI_0087"/>
<dbReference type="OrthoDB" id="514320at2"/>
<dbReference type="SUPFAM" id="SSF55846">
    <property type="entry name" value="N-acetylmuramoyl-L-alanine amidase-like"/>
    <property type="match status" value="2"/>
</dbReference>
<dbReference type="KEGG" id="spri:SPRI_7266"/>
<dbReference type="EMBL" id="CP011340">
    <property type="protein sequence ID" value="ALC25572.1"/>
    <property type="molecule type" value="Genomic_DNA"/>
</dbReference>
<dbReference type="InterPro" id="IPR036365">
    <property type="entry name" value="PGBD-like_sf"/>
</dbReference>
<feature type="domain" description="N-acetylmuramoyl-L-alanine amidase" evidence="2">
    <location>
        <begin position="224"/>
        <end position="349"/>
    </location>
</feature>
<dbReference type="SMART" id="SM00644">
    <property type="entry name" value="Ami_2"/>
    <property type="match status" value="1"/>
</dbReference>
<feature type="domain" description="Peptidoglycan recognition protein family" evidence="3">
    <location>
        <begin position="211"/>
        <end position="338"/>
    </location>
</feature>
<organism evidence="4">
    <name type="scientific">Streptomyces pristinaespiralis</name>
    <dbReference type="NCBI Taxonomy" id="38300"/>
    <lineage>
        <taxon>Bacteria</taxon>
        <taxon>Bacillati</taxon>
        <taxon>Actinomycetota</taxon>
        <taxon>Actinomycetes</taxon>
        <taxon>Kitasatosporales</taxon>
        <taxon>Streptomycetaceae</taxon>
        <taxon>Streptomyces</taxon>
    </lineage>
</organism>
<dbReference type="Pfam" id="PF01510">
    <property type="entry name" value="Amidase_2"/>
    <property type="match status" value="1"/>
</dbReference>
<dbReference type="GO" id="GO:0009253">
    <property type="term" value="P:peptidoglycan catabolic process"/>
    <property type="evidence" value="ECO:0007669"/>
    <property type="project" value="InterPro"/>
</dbReference>
<dbReference type="Gene3D" id="3.40.80.10">
    <property type="entry name" value="Peptidoglycan recognition protein-like"/>
    <property type="match status" value="2"/>
</dbReference>